<dbReference type="PROSITE" id="PS00927">
    <property type="entry name" value="TREHALASE_1"/>
    <property type="match status" value="1"/>
</dbReference>
<dbReference type="GO" id="GO:0005993">
    <property type="term" value="P:trehalose catabolic process"/>
    <property type="evidence" value="ECO:0007669"/>
    <property type="project" value="TreeGrafter"/>
</dbReference>
<accession>A0A4Q1D411</accession>
<keyword evidence="3" id="KW-0732">Signal</keyword>
<dbReference type="InterPro" id="IPR018232">
    <property type="entry name" value="Glyco_hydro_37_CS"/>
</dbReference>
<dbReference type="OrthoDB" id="106887at2"/>
<dbReference type="Proteomes" id="UP000290545">
    <property type="component" value="Unassembled WGS sequence"/>
</dbReference>
<dbReference type="InterPro" id="IPR012341">
    <property type="entry name" value="6hp_glycosidase-like_sf"/>
</dbReference>
<dbReference type="InterPro" id="IPR008928">
    <property type="entry name" value="6-hairpin_glycosidase_sf"/>
</dbReference>
<dbReference type="SUPFAM" id="SSF48208">
    <property type="entry name" value="Six-hairpin glycosidases"/>
    <property type="match status" value="1"/>
</dbReference>
<proteinExistence type="predicted"/>
<dbReference type="Pfam" id="PF01204">
    <property type="entry name" value="Trehalase"/>
    <property type="match status" value="1"/>
</dbReference>
<gene>
    <name evidence="4" type="primary">treA</name>
    <name evidence="4" type="ORF">ESB13_19265</name>
</gene>
<keyword evidence="2" id="KW-0326">Glycosidase</keyword>
<sequence length="518" mass="59140">MQRFLLFPLLFCFYCVQAQYGSIQPPDRLYGALLTDVQMSKVFKDGKTFVDCVPKKDPKAIASGYKSLRNNPLVRYSLKGFVDDNFSEPANPASGYVSDKSEPVTNHINKLWSVLSHAPDVAVNGSSLLPLPNPYIMPGGRFREIYYWDSYFTMLGLQESGMYAMIENMINNFAFMVQQYGHIPNGNRSYFLSRSQPPFFSMMLDLLAAQYGNRVYAQYQMTLQREYNYWMDKTDARGHTVTMPDGSVLNRYYDQDNVPRQESFFEDSTLALSSKSKNIRQLYRDLRSGAESGWDFSSRWLADGQHLSTIQTTRLVPVDLNCLIYHMELTLSKAYKETGDLVQSAYYSKLAGKRKKAIMKYCWSSAQGWYVDYHIGRKRQSAEMTLAGVVPFFVKLAPEEHINRVAATLEKSFLKAGGLMTTLKNTGEQWDAPNGWAPLQWMAIEGLNNYNKKELARTVATRWAELNIKVYKSTGKLMEKYNVVDTNLEAGGGEYEAQDGFGWTNGVLLKLLKMYNLQ</sequence>
<reference evidence="4 5" key="1">
    <citation type="submission" date="2019-01" db="EMBL/GenBank/DDBJ databases">
        <title>Filimonas sp. strain TTM-71.</title>
        <authorList>
            <person name="Chen W.-M."/>
        </authorList>
    </citation>
    <scope>NUCLEOTIDE SEQUENCE [LARGE SCALE GENOMIC DNA]</scope>
    <source>
        <strain evidence="4 5">TTM-71</strain>
    </source>
</reference>
<dbReference type="InterPro" id="IPR001661">
    <property type="entry name" value="Glyco_hydro_37"/>
</dbReference>
<dbReference type="PROSITE" id="PS00928">
    <property type="entry name" value="TREHALASE_2"/>
    <property type="match status" value="1"/>
</dbReference>
<dbReference type="NCBIfam" id="NF009773">
    <property type="entry name" value="PRK13270.1"/>
    <property type="match status" value="1"/>
</dbReference>
<feature type="chain" id="PRO_5020757385" evidence="3">
    <location>
        <begin position="19"/>
        <end position="518"/>
    </location>
</feature>
<dbReference type="PANTHER" id="PTHR23403">
    <property type="entry name" value="TREHALASE"/>
    <property type="match status" value="1"/>
</dbReference>
<keyword evidence="5" id="KW-1185">Reference proteome</keyword>
<dbReference type="PANTHER" id="PTHR23403:SF1">
    <property type="entry name" value="TREHALASE"/>
    <property type="match status" value="1"/>
</dbReference>
<evidence type="ECO:0000313" key="4">
    <source>
        <dbReference type="EMBL" id="RXK81923.1"/>
    </source>
</evidence>
<evidence type="ECO:0000256" key="2">
    <source>
        <dbReference type="ARBA" id="ARBA00023295"/>
    </source>
</evidence>
<protein>
    <submittedName>
        <fullName evidence="4">Alpha,alpha-trehalase TreA</fullName>
    </submittedName>
</protein>
<evidence type="ECO:0000256" key="3">
    <source>
        <dbReference type="SAM" id="SignalP"/>
    </source>
</evidence>
<dbReference type="PRINTS" id="PR00744">
    <property type="entry name" value="GLHYDRLASE37"/>
</dbReference>
<organism evidence="4 5">
    <name type="scientific">Filimonas effusa</name>
    <dbReference type="NCBI Taxonomy" id="2508721"/>
    <lineage>
        <taxon>Bacteria</taxon>
        <taxon>Pseudomonadati</taxon>
        <taxon>Bacteroidota</taxon>
        <taxon>Chitinophagia</taxon>
        <taxon>Chitinophagales</taxon>
        <taxon>Chitinophagaceae</taxon>
        <taxon>Filimonas</taxon>
    </lineage>
</organism>
<name>A0A4Q1D411_9BACT</name>
<evidence type="ECO:0000256" key="1">
    <source>
        <dbReference type="ARBA" id="ARBA00022801"/>
    </source>
</evidence>
<evidence type="ECO:0000313" key="5">
    <source>
        <dbReference type="Proteomes" id="UP000290545"/>
    </source>
</evidence>
<comment type="caution">
    <text evidence="4">The sequence shown here is derived from an EMBL/GenBank/DDBJ whole genome shotgun (WGS) entry which is preliminary data.</text>
</comment>
<dbReference type="Gene3D" id="1.50.10.10">
    <property type="match status" value="1"/>
</dbReference>
<keyword evidence="1" id="KW-0378">Hydrolase</keyword>
<dbReference type="NCBIfam" id="NF009774">
    <property type="entry name" value="PRK13271.1"/>
    <property type="match status" value="1"/>
</dbReference>
<feature type="signal peptide" evidence="3">
    <location>
        <begin position="1"/>
        <end position="18"/>
    </location>
</feature>
<dbReference type="AlphaFoldDB" id="A0A4Q1D411"/>
<dbReference type="EMBL" id="SDHZ01000003">
    <property type="protein sequence ID" value="RXK81923.1"/>
    <property type="molecule type" value="Genomic_DNA"/>
</dbReference>
<dbReference type="GO" id="GO:0004555">
    <property type="term" value="F:alpha,alpha-trehalase activity"/>
    <property type="evidence" value="ECO:0007669"/>
    <property type="project" value="InterPro"/>
</dbReference>
<dbReference type="RefSeq" id="WP_129005320.1">
    <property type="nucleotide sequence ID" value="NZ_SDHZ01000003.1"/>
</dbReference>